<evidence type="ECO:0000256" key="1">
    <source>
        <dbReference type="SAM" id="MobiDB-lite"/>
    </source>
</evidence>
<keyword evidence="3" id="KW-1185">Reference proteome</keyword>
<feature type="region of interest" description="Disordered" evidence="1">
    <location>
        <begin position="1"/>
        <end position="21"/>
    </location>
</feature>
<dbReference type="AlphaFoldDB" id="A0A0F0KF82"/>
<evidence type="ECO:0000313" key="3">
    <source>
        <dbReference type="Proteomes" id="UP000033448"/>
    </source>
</evidence>
<dbReference type="EMBL" id="JYIT01000084">
    <property type="protein sequence ID" value="KJL19572.1"/>
    <property type="molecule type" value="Genomic_DNA"/>
</dbReference>
<gene>
    <name evidence="2" type="ORF">RL72_03225</name>
</gene>
<dbReference type="PATRIC" id="fig|582680.7.peg.3285"/>
<evidence type="ECO:0000313" key="2">
    <source>
        <dbReference type="EMBL" id="KJL19572.1"/>
    </source>
</evidence>
<name>A0A0F0KF82_9MICO</name>
<proteinExistence type="predicted"/>
<reference evidence="2 3" key="1">
    <citation type="submission" date="2015-02" db="EMBL/GenBank/DDBJ databases">
        <title>Draft genome sequences of ten Microbacterium spp. with emphasis on heavy metal contaminated environments.</title>
        <authorList>
            <person name="Corretto E."/>
        </authorList>
    </citation>
    <scope>NUCLEOTIDE SEQUENCE [LARGE SCALE GENOMIC DNA]</scope>
    <source>
        <strain evidence="2 3">DSM 23848</strain>
    </source>
</reference>
<dbReference type="Proteomes" id="UP000033448">
    <property type="component" value="Unassembled WGS sequence"/>
</dbReference>
<protein>
    <submittedName>
        <fullName evidence="2">Uncharacterized protein</fullName>
    </submittedName>
</protein>
<accession>A0A0F0KF82</accession>
<comment type="caution">
    <text evidence="2">The sequence shown here is derived from an EMBL/GenBank/DDBJ whole genome shotgun (WGS) entry which is preliminary data.</text>
</comment>
<dbReference type="OrthoDB" id="5051226at2"/>
<sequence length="274" mass="31406">MNEHEPQRQPEAQPATYRDEPDFRRLEVARDHWIGRVADGLAEAMATRNEIDGDTARCIAHVLGRAYGAQSALSEYGRTGEGNYLTLRDEYLTIYAAADADAITKEWIDWFGTFLVQQENVGSKRRYMNEYQQPNLERLLVRTELSVQGRNYLVHLPASLDSGDTDMLIEELLRLSIHDDSALQAFLTLPDVDANAPMLMEGFHENFVGTFADAETAIHALLDMEEWQTEIYEYANERGFFVDALTPNEDWLLDRVRDIFDVVEQNGELHVFQK</sequence>
<organism evidence="2 3">
    <name type="scientific">Microbacterium azadirachtae</name>
    <dbReference type="NCBI Taxonomy" id="582680"/>
    <lineage>
        <taxon>Bacteria</taxon>
        <taxon>Bacillati</taxon>
        <taxon>Actinomycetota</taxon>
        <taxon>Actinomycetes</taxon>
        <taxon>Micrococcales</taxon>
        <taxon>Microbacteriaceae</taxon>
        <taxon>Microbacterium</taxon>
    </lineage>
</organism>
<dbReference type="RefSeq" id="WP_156156819.1">
    <property type="nucleotide sequence ID" value="NZ_JYIT01000084.1"/>
</dbReference>